<name>A0A1M4VIK3_9BACT</name>
<dbReference type="GO" id="GO:0005886">
    <property type="term" value="C:plasma membrane"/>
    <property type="evidence" value="ECO:0007669"/>
    <property type="project" value="UniProtKB-SubCell"/>
</dbReference>
<reference evidence="10" key="1">
    <citation type="submission" date="2016-11" db="EMBL/GenBank/DDBJ databases">
        <authorList>
            <person name="Varghese N."/>
            <person name="Submissions S."/>
        </authorList>
    </citation>
    <scope>NUCLEOTIDE SEQUENCE [LARGE SCALE GENOMIC DNA]</scope>
    <source>
        <strain evidence="10">DSM 9756</strain>
    </source>
</reference>
<feature type="transmembrane region" description="Helical" evidence="8">
    <location>
        <begin position="202"/>
        <end position="222"/>
    </location>
</feature>
<dbReference type="PANTHER" id="PTHR30106">
    <property type="entry name" value="INNER MEMBRANE PROTEIN YEIH-RELATED"/>
    <property type="match status" value="1"/>
</dbReference>
<dbReference type="Pfam" id="PF03601">
    <property type="entry name" value="Cons_hypoth698"/>
    <property type="match status" value="1"/>
</dbReference>
<feature type="transmembrane region" description="Helical" evidence="8">
    <location>
        <begin position="289"/>
        <end position="309"/>
    </location>
</feature>
<comment type="subcellular location">
    <subcellularLocation>
        <location evidence="1">Cell membrane</location>
        <topology evidence="1">Multi-pass membrane protein</topology>
    </subcellularLocation>
</comment>
<keyword evidence="10" id="KW-1185">Reference proteome</keyword>
<evidence type="ECO:0000256" key="7">
    <source>
        <dbReference type="SAM" id="Coils"/>
    </source>
</evidence>
<feature type="transmembrane region" description="Helical" evidence="8">
    <location>
        <begin position="316"/>
        <end position="334"/>
    </location>
</feature>
<dbReference type="EMBL" id="FQVB01000006">
    <property type="protein sequence ID" value="SHE68692.1"/>
    <property type="molecule type" value="Genomic_DNA"/>
</dbReference>
<evidence type="ECO:0000256" key="4">
    <source>
        <dbReference type="ARBA" id="ARBA00022692"/>
    </source>
</evidence>
<protein>
    <submittedName>
        <fullName evidence="9">Uncharacterized membrane protein YadS</fullName>
    </submittedName>
</protein>
<sequence length="584" mass="63547">MEEKQQRMHEQDVVTDKAVSRLSDLWKKEDYWAIWIGFFLLIVGMIIYLPRPPAGMNETIEKANAVLAAEAQRAPFKTIEWYQATDAKKKLKASSSPIGKALSHFMHKPHGWSTNPLDAFYLSEEAAEAKKAKAMEKYEAAKAKEAAALALAKEKQAAAEAAGFKDAALNEEARKAIGEWRMAHDKASSAKKKTSVKPYNQIPYLIGFGICLALLFSVGMKFMGHSPARFMAGFPLVFLLAILAYAAEGQATMKHWGIGYAAWAIIFGLIISNTVGTPKWAMPAVQVEYYIKTGLVLLGAEILFGKILAIGIPGIFVAWVVTPIVLITTFIFGQKVLKMPSKTLNMTISADMSVCGVSAAIATAAACRAKKEELTLAVGLSMVFTSIMMVAMPAFIKAVGIPEVLGGAWMGGTIDATGAVAAAGAFLGERALYVAATVKMIQNVLIGVIAFGVAVYWCAKVDCVPGQRVSAMEIWHRFPKFVLGFIAASIIFSMLYQAMGPDAGYAMVDHGVLRGFTRIFRGWFFCLAFVSIGLATNFKELAHHFKGGKPLILYVCGQSFNLALTLLMAYIMFYKVFPDITAKI</sequence>
<evidence type="ECO:0000256" key="6">
    <source>
        <dbReference type="ARBA" id="ARBA00023136"/>
    </source>
</evidence>
<dbReference type="OrthoDB" id="9766798at2"/>
<keyword evidence="3" id="KW-1003">Cell membrane</keyword>
<dbReference type="STRING" id="1121391.SAMN02745206_00671"/>
<organism evidence="9 10">
    <name type="scientific">Desulfacinum infernum DSM 9756</name>
    <dbReference type="NCBI Taxonomy" id="1121391"/>
    <lineage>
        <taxon>Bacteria</taxon>
        <taxon>Pseudomonadati</taxon>
        <taxon>Thermodesulfobacteriota</taxon>
        <taxon>Syntrophobacteria</taxon>
        <taxon>Syntrophobacterales</taxon>
        <taxon>Syntrophobacteraceae</taxon>
        <taxon>Desulfacinum</taxon>
    </lineage>
</organism>
<dbReference type="PANTHER" id="PTHR30106:SF1">
    <property type="entry name" value="UPF0324 MEMBRANE PROTEIN FN0533"/>
    <property type="match status" value="1"/>
</dbReference>
<feature type="transmembrane region" description="Helical" evidence="8">
    <location>
        <begin position="346"/>
        <end position="367"/>
    </location>
</feature>
<feature type="transmembrane region" description="Helical" evidence="8">
    <location>
        <begin position="551"/>
        <end position="573"/>
    </location>
</feature>
<evidence type="ECO:0000256" key="1">
    <source>
        <dbReference type="ARBA" id="ARBA00004651"/>
    </source>
</evidence>
<feature type="transmembrane region" description="Helical" evidence="8">
    <location>
        <begin position="440"/>
        <end position="459"/>
    </location>
</feature>
<keyword evidence="6 8" id="KW-0472">Membrane</keyword>
<evidence type="ECO:0000313" key="9">
    <source>
        <dbReference type="EMBL" id="SHE68692.1"/>
    </source>
</evidence>
<gene>
    <name evidence="9" type="ORF">SAMN02745206_00671</name>
</gene>
<dbReference type="InterPro" id="IPR018383">
    <property type="entry name" value="UPF0324_pro"/>
</dbReference>
<accession>A0A1M4VIK3</accession>
<proteinExistence type="inferred from homology"/>
<feature type="transmembrane region" description="Helical" evidence="8">
    <location>
        <begin position="374"/>
        <end position="396"/>
    </location>
</feature>
<feature type="transmembrane region" description="Helical" evidence="8">
    <location>
        <begin position="228"/>
        <end position="246"/>
    </location>
</feature>
<feature type="transmembrane region" description="Helical" evidence="8">
    <location>
        <begin position="480"/>
        <end position="499"/>
    </location>
</feature>
<comment type="similarity">
    <text evidence="2">Belongs to the UPF0324 family.</text>
</comment>
<evidence type="ECO:0000313" key="10">
    <source>
        <dbReference type="Proteomes" id="UP000184076"/>
    </source>
</evidence>
<evidence type="ECO:0000256" key="8">
    <source>
        <dbReference type="SAM" id="Phobius"/>
    </source>
</evidence>
<feature type="coiled-coil region" evidence="7">
    <location>
        <begin position="124"/>
        <end position="155"/>
    </location>
</feature>
<evidence type="ECO:0000256" key="2">
    <source>
        <dbReference type="ARBA" id="ARBA00007977"/>
    </source>
</evidence>
<feature type="transmembrane region" description="Helical" evidence="8">
    <location>
        <begin position="258"/>
        <end position="277"/>
    </location>
</feature>
<keyword evidence="7" id="KW-0175">Coiled coil</keyword>
<keyword evidence="4 8" id="KW-0812">Transmembrane</keyword>
<dbReference type="RefSeq" id="WP_073036940.1">
    <property type="nucleotide sequence ID" value="NZ_FQVB01000006.1"/>
</dbReference>
<feature type="transmembrane region" description="Helical" evidence="8">
    <location>
        <begin position="519"/>
        <end position="539"/>
    </location>
</feature>
<feature type="transmembrane region" description="Helical" evidence="8">
    <location>
        <begin position="31"/>
        <end position="49"/>
    </location>
</feature>
<dbReference type="AlphaFoldDB" id="A0A1M4VIK3"/>
<keyword evidence="5 8" id="KW-1133">Transmembrane helix</keyword>
<dbReference type="Proteomes" id="UP000184076">
    <property type="component" value="Unassembled WGS sequence"/>
</dbReference>
<evidence type="ECO:0000256" key="5">
    <source>
        <dbReference type="ARBA" id="ARBA00022989"/>
    </source>
</evidence>
<evidence type="ECO:0000256" key="3">
    <source>
        <dbReference type="ARBA" id="ARBA00022475"/>
    </source>
</evidence>